<dbReference type="HAMAP" id="MF_01328_A">
    <property type="entry name" value="Ribosomal_uL4_A"/>
    <property type="match status" value="1"/>
</dbReference>
<dbReference type="EMBL" id="WSZK01000017">
    <property type="protein sequence ID" value="MWG35131.1"/>
    <property type="molecule type" value="Genomic_DNA"/>
</dbReference>
<dbReference type="Gene3D" id="3.40.1370.10">
    <property type="match status" value="1"/>
</dbReference>
<comment type="subunit">
    <text evidence="6">Part of the 50S ribosomal subunit.</text>
</comment>
<dbReference type="PROSITE" id="PS00939">
    <property type="entry name" value="RIBOSOMAL_L1E"/>
    <property type="match status" value="1"/>
</dbReference>
<dbReference type="InterPro" id="IPR023574">
    <property type="entry name" value="Ribosomal_uL4_dom_sf"/>
</dbReference>
<protein>
    <recommendedName>
        <fullName evidence="6">Large ribosomal subunit protein uL4</fullName>
    </recommendedName>
</protein>
<organism evidence="8 9">
    <name type="scientific">Halomarina oriensis</name>
    <dbReference type="NCBI Taxonomy" id="671145"/>
    <lineage>
        <taxon>Archaea</taxon>
        <taxon>Methanobacteriati</taxon>
        <taxon>Methanobacteriota</taxon>
        <taxon>Stenosarchaea group</taxon>
        <taxon>Halobacteria</taxon>
        <taxon>Halobacteriales</taxon>
        <taxon>Natronomonadaceae</taxon>
        <taxon>Halomarina</taxon>
    </lineage>
</organism>
<evidence type="ECO:0000313" key="9">
    <source>
        <dbReference type="Proteomes" id="UP000451471"/>
    </source>
</evidence>
<sequence length="251" mass="27287">MTVVFDLEGEEAGEVDLPEVFETTYRPDLIRRSVRAAQANRKQDYGADPFAGMRTPAESFGSGRGMAHVPRQNGQGRRVPQTVGGRKAHPPKAEKDRTEKVNKKERQLAVRSALAATTDPELVAERGHQFDADALDEDSLPLVVSDEFEDLVKTKEVVALLEALGVYTDVQRADEGKKVKGGRGTTRGRKYRRPSSILFVTTDEPSTAARNLAGVTVATAREVNAEDLAPGGQAGRLTVFTESALEEVATR</sequence>
<dbReference type="InterPro" id="IPR013000">
    <property type="entry name" value="Ribosomal_uL4_euk/arc_CS"/>
</dbReference>
<comment type="caution">
    <text evidence="8">The sequence shown here is derived from an EMBL/GenBank/DDBJ whole genome shotgun (WGS) entry which is preliminary data.</text>
</comment>
<dbReference type="Proteomes" id="UP000451471">
    <property type="component" value="Unassembled WGS sequence"/>
</dbReference>
<proteinExistence type="inferred from homology"/>
<dbReference type="GO" id="GO:0019843">
    <property type="term" value="F:rRNA binding"/>
    <property type="evidence" value="ECO:0007669"/>
    <property type="project" value="UniProtKB-UniRule"/>
</dbReference>
<dbReference type="PANTHER" id="PTHR19431">
    <property type="entry name" value="60S RIBOSOMAL PROTEIN L4"/>
    <property type="match status" value="1"/>
</dbReference>
<evidence type="ECO:0000256" key="6">
    <source>
        <dbReference type="HAMAP-Rule" id="MF_01328"/>
    </source>
</evidence>
<comment type="function">
    <text evidence="6">One of the primary rRNA binding proteins, this protein initially binds near the 5'-end of the 23S rRNA. It is important during the early stages of 50S assembly. It makes multiple contacts with different domains of the 23S rRNA in the assembled 50S subunit and ribosome.</text>
</comment>
<keyword evidence="5 6" id="KW-0687">Ribonucleoprotein</keyword>
<keyword evidence="4 6" id="KW-0689">Ribosomal protein</keyword>
<comment type="function">
    <text evidence="6">Forms part of the polypeptide exit tunnel.</text>
</comment>
<keyword evidence="9" id="KW-1185">Reference proteome</keyword>
<dbReference type="GO" id="GO:0003735">
    <property type="term" value="F:structural constituent of ribosome"/>
    <property type="evidence" value="ECO:0007669"/>
    <property type="project" value="InterPro"/>
</dbReference>
<dbReference type="NCBIfam" id="TIGR03672">
    <property type="entry name" value="rpl4p_arch"/>
    <property type="match status" value="1"/>
</dbReference>
<evidence type="ECO:0000313" key="8">
    <source>
        <dbReference type="EMBL" id="MWG35131.1"/>
    </source>
</evidence>
<dbReference type="InterPro" id="IPR019970">
    <property type="entry name" value="Ribosomall_uL4-arc"/>
</dbReference>
<name>A0A6B0GMI1_9EURY</name>
<evidence type="ECO:0000256" key="3">
    <source>
        <dbReference type="ARBA" id="ARBA00022884"/>
    </source>
</evidence>
<dbReference type="SUPFAM" id="SSF52166">
    <property type="entry name" value="Ribosomal protein L4"/>
    <property type="match status" value="1"/>
</dbReference>
<dbReference type="InterPro" id="IPR002136">
    <property type="entry name" value="Ribosomal_uL4"/>
</dbReference>
<gene>
    <name evidence="6" type="primary">rpl4</name>
    <name evidence="8" type="ORF">GQS65_11640</name>
</gene>
<dbReference type="InterPro" id="IPR045240">
    <property type="entry name" value="Ribosomal_uL4_euk/arch"/>
</dbReference>
<comment type="similarity">
    <text evidence="1 6">Belongs to the universal ribosomal protein uL4 family.</text>
</comment>
<evidence type="ECO:0000256" key="4">
    <source>
        <dbReference type="ARBA" id="ARBA00022980"/>
    </source>
</evidence>
<evidence type="ECO:0000256" key="5">
    <source>
        <dbReference type="ARBA" id="ARBA00023274"/>
    </source>
</evidence>
<dbReference type="GO" id="GO:0005840">
    <property type="term" value="C:ribosome"/>
    <property type="evidence" value="ECO:0007669"/>
    <property type="project" value="UniProtKB-KW"/>
</dbReference>
<dbReference type="GO" id="GO:0006412">
    <property type="term" value="P:translation"/>
    <property type="evidence" value="ECO:0007669"/>
    <property type="project" value="UniProtKB-UniRule"/>
</dbReference>
<evidence type="ECO:0000256" key="7">
    <source>
        <dbReference type="SAM" id="MobiDB-lite"/>
    </source>
</evidence>
<accession>A0A6B0GMI1</accession>
<feature type="region of interest" description="Disordered" evidence="7">
    <location>
        <begin position="37"/>
        <end position="107"/>
    </location>
</feature>
<keyword evidence="2 6" id="KW-0699">rRNA-binding</keyword>
<reference evidence="8 9" key="1">
    <citation type="submission" date="2019-12" db="EMBL/GenBank/DDBJ databases">
        <title>Halocatena pleomorpha gen. nov. sp. nov., an extremely halophilic archaeon of family Halobacteriaceae isolated from saltpan soil.</title>
        <authorList>
            <person name="Pal Y."/>
            <person name="Verma A."/>
            <person name="Krishnamurthi S."/>
            <person name="Kumar P."/>
        </authorList>
    </citation>
    <scope>NUCLEOTIDE SEQUENCE [LARGE SCALE GENOMIC DNA]</scope>
    <source>
        <strain evidence="8 9">JCM 16495</strain>
    </source>
</reference>
<evidence type="ECO:0000256" key="2">
    <source>
        <dbReference type="ARBA" id="ARBA00022730"/>
    </source>
</evidence>
<keyword evidence="3 6" id="KW-0694">RNA-binding</keyword>
<evidence type="ECO:0000256" key="1">
    <source>
        <dbReference type="ARBA" id="ARBA00010528"/>
    </source>
</evidence>
<dbReference type="GO" id="GO:1990904">
    <property type="term" value="C:ribonucleoprotein complex"/>
    <property type="evidence" value="ECO:0007669"/>
    <property type="project" value="UniProtKB-KW"/>
</dbReference>
<dbReference type="RefSeq" id="WP_158204816.1">
    <property type="nucleotide sequence ID" value="NZ_WSZK01000017.1"/>
</dbReference>
<dbReference type="Pfam" id="PF00573">
    <property type="entry name" value="Ribosomal_L4"/>
    <property type="match status" value="1"/>
</dbReference>
<dbReference type="AlphaFoldDB" id="A0A6B0GMI1"/>
<feature type="compositionally biased region" description="Basic and acidic residues" evidence="7">
    <location>
        <begin position="91"/>
        <end position="107"/>
    </location>
</feature>
<dbReference type="OrthoDB" id="10737at2157"/>